<evidence type="ECO:0008006" key="3">
    <source>
        <dbReference type="Google" id="ProtNLM"/>
    </source>
</evidence>
<keyword evidence="2" id="KW-1185">Reference proteome</keyword>
<reference evidence="1 2" key="1">
    <citation type="journal article" date="2022" name="Microorganisms">
        <title>Genome Sequence and Characterization of a Xanthorhodopsin-Containing, Aerobic Anoxygenic Phototrophic Rhodobacter Species, Isolated from Mesophilic Conditions at Yellowstone National Park.</title>
        <authorList>
            <person name="Kyndt J.A."/>
            <person name="Robertson S."/>
            <person name="Shoffstall I.B."/>
            <person name="Ramaley R.F."/>
            <person name="Meyer T.E."/>
        </authorList>
    </citation>
    <scope>NUCLEOTIDE SEQUENCE [LARGE SCALE GENOMIC DNA]</scope>
    <source>
        <strain evidence="1 2">M37P</strain>
    </source>
</reference>
<dbReference type="EMBL" id="JAANHS010000019">
    <property type="protein sequence ID" value="NHB78307.1"/>
    <property type="molecule type" value="Genomic_DNA"/>
</dbReference>
<gene>
    <name evidence="1" type="ORF">G8O29_16425</name>
</gene>
<evidence type="ECO:0000313" key="2">
    <source>
        <dbReference type="Proteomes" id="UP001515660"/>
    </source>
</evidence>
<organism evidence="1 2">
    <name type="scientific">Rhodobacter calidifons</name>
    <dbReference type="NCBI Taxonomy" id="2715277"/>
    <lineage>
        <taxon>Bacteria</taxon>
        <taxon>Pseudomonadati</taxon>
        <taxon>Pseudomonadota</taxon>
        <taxon>Alphaproteobacteria</taxon>
        <taxon>Rhodobacterales</taxon>
        <taxon>Rhodobacter group</taxon>
        <taxon>Rhodobacter</taxon>
    </lineage>
</organism>
<name>A0ABX0GBJ6_9RHOB</name>
<proteinExistence type="predicted"/>
<protein>
    <recommendedName>
        <fullName evidence="3">DUF2946 domain-containing protein</fullName>
    </recommendedName>
</protein>
<dbReference type="RefSeq" id="WP_166404313.1">
    <property type="nucleotide sequence ID" value="NZ_JAANHS010000019.1"/>
</dbReference>
<dbReference type="Proteomes" id="UP001515660">
    <property type="component" value="Unassembled WGS sequence"/>
</dbReference>
<comment type="caution">
    <text evidence="1">The sequence shown here is derived from an EMBL/GenBank/DDBJ whole genome shotgun (WGS) entry which is preliminary data.</text>
</comment>
<sequence length="125" mass="12727">MTITGILRLHRMALFALMTLALVATGFAHRMPVPQDAAQDEALAYAIASGISLGDICGDDSGGAAHGGAECLACHITGAADLPTALLPLIDLDLAFHAAVIAPRETRALARAQGAAHRPQGPPVA</sequence>
<accession>A0ABX0GBJ6</accession>
<evidence type="ECO:0000313" key="1">
    <source>
        <dbReference type="EMBL" id="NHB78307.1"/>
    </source>
</evidence>